<dbReference type="InterPro" id="IPR003439">
    <property type="entry name" value="ABC_transporter-like_ATP-bd"/>
</dbReference>
<keyword evidence="3" id="KW-0547">Nucleotide-binding</keyword>
<evidence type="ECO:0000256" key="4">
    <source>
        <dbReference type="ARBA" id="ARBA00022840"/>
    </source>
</evidence>
<dbReference type="PANTHER" id="PTHR43394:SF1">
    <property type="entry name" value="ATP-BINDING CASSETTE SUB-FAMILY B MEMBER 10, MITOCHONDRIAL"/>
    <property type="match status" value="1"/>
</dbReference>
<dbReference type="SUPFAM" id="SSF90123">
    <property type="entry name" value="ABC transporter transmembrane region"/>
    <property type="match status" value="1"/>
</dbReference>
<dbReference type="Gene3D" id="1.20.1560.10">
    <property type="entry name" value="ABC transporter type 1, transmembrane domain"/>
    <property type="match status" value="1"/>
</dbReference>
<evidence type="ECO:0000256" key="5">
    <source>
        <dbReference type="ARBA" id="ARBA00022989"/>
    </source>
</evidence>
<feature type="transmembrane region" description="Helical" evidence="7">
    <location>
        <begin position="29"/>
        <end position="47"/>
    </location>
</feature>
<keyword evidence="5 7" id="KW-1133">Transmembrane helix</keyword>
<accession>A0ABU0JTQ9</accession>
<dbReference type="InterPro" id="IPR027417">
    <property type="entry name" value="P-loop_NTPase"/>
</dbReference>
<sequence length="608" mass="69074">MIDSKSRKDISLFKVLDEIFRMIIKSSPVYFIIAILLGILHGVSTGFNIFMTQKFFDTVSKEIGKKGAINSMILMGCLLGITLIIEEVLNGTHNFTVNNFAKIQLGYMGKKINKKTGNLDPIYFEQSSFLDDINKANEGMENCISVLTVIMVLFSFYLPYFIFMSIYLYKLKPILAASLILIFIPVAITQIIKIKVFAELEDNAAPLRREYEYYEKCLIDKEYYKETRILGAFNYFKDLYLSTLKLLNIKMWNAEKKSGLLELGMKMITLLGYMSVLYLLFTALLKGEISIGAFGAVFASIGMMFSLMEEIICMHIGNITKSWGTIKNFIRFVNMTERKGQNEEFQGIPEIYLENVSFTYPGMEQMSVSNVSLKINKGETIAIVGENGAGKTSLIKLITGLYTPTEGKVLIGGLDTSKVISKNIYKNISAVFQKYAKYKMTLVENISISSNKERFFKDNKDIKEKLQLAVEKSDLEINEEKFNKGFDTMLSREFDGIDLSGGQWQRIAIARGFYKDHNMIILDEPTAAIDPVEETKIYNKFAEMSKGKTAIIVTHRLGSAKIADRIVVMDKGKIIEIGTHEELINSKGKYSEMYESQSKWYMDKKVIV</sequence>
<evidence type="ECO:0000313" key="11">
    <source>
        <dbReference type="Proteomes" id="UP001224418"/>
    </source>
</evidence>
<keyword evidence="6 7" id="KW-0472">Membrane</keyword>
<feature type="transmembrane region" description="Helical" evidence="7">
    <location>
        <begin position="144"/>
        <end position="168"/>
    </location>
</feature>
<dbReference type="PROSITE" id="PS50893">
    <property type="entry name" value="ABC_TRANSPORTER_2"/>
    <property type="match status" value="1"/>
</dbReference>
<dbReference type="SUPFAM" id="SSF52540">
    <property type="entry name" value="P-loop containing nucleoside triphosphate hydrolases"/>
    <property type="match status" value="1"/>
</dbReference>
<dbReference type="RefSeq" id="WP_307356487.1">
    <property type="nucleotide sequence ID" value="NZ_BAAACJ010000035.1"/>
</dbReference>
<dbReference type="InterPro" id="IPR003593">
    <property type="entry name" value="AAA+_ATPase"/>
</dbReference>
<evidence type="ECO:0000256" key="1">
    <source>
        <dbReference type="ARBA" id="ARBA00004651"/>
    </source>
</evidence>
<comment type="subcellular location">
    <subcellularLocation>
        <location evidence="1">Cell membrane</location>
        <topology evidence="1">Multi-pass membrane protein</topology>
    </subcellularLocation>
</comment>
<keyword evidence="4 10" id="KW-0067">ATP-binding</keyword>
<evidence type="ECO:0000256" key="7">
    <source>
        <dbReference type="SAM" id="Phobius"/>
    </source>
</evidence>
<reference evidence="10 11" key="1">
    <citation type="submission" date="2023-07" db="EMBL/GenBank/DDBJ databases">
        <title>Genomic Encyclopedia of Type Strains, Phase IV (KMG-IV): sequencing the most valuable type-strain genomes for metagenomic binning, comparative biology and taxonomic classification.</title>
        <authorList>
            <person name="Goeker M."/>
        </authorList>
    </citation>
    <scope>NUCLEOTIDE SEQUENCE [LARGE SCALE GENOMIC DNA]</scope>
    <source>
        <strain evidence="10 11">DSM 1400</strain>
    </source>
</reference>
<name>A0ABU0JTQ9_HATLI</name>
<comment type="caution">
    <text evidence="10">The sequence shown here is derived from an EMBL/GenBank/DDBJ whole genome shotgun (WGS) entry which is preliminary data.</text>
</comment>
<feature type="domain" description="ABC transmembrane type-1" evidence="9">
    <location>
        <begin position="32"/>
        <end position="312"/>
    </location>
</feature>
<gene>
    <name evidence="10" type="ORF">QOZ93_002231</name>
</gene>
<evidence type="ECO:0000256" key="2">
    <source>
        <dbReference type="ARBA" id="ARBA00022692"/>
    </source>
</evidence>
<dbReference type="PANTHER" id="PTHR43394">
    <property type="entry name" value="ATP-DEPENDENT PERMEASE MDL1, MITOCHONDRIAL"/>
    <property type="match status" value="1"/>
</dbReference>
<feature type="transmembrane region" description="Helical" evidence="7">
    <location>
        <begin position="67"/>
        <end position="85"/>
    </location>
</feature>
<dbReference type="InterPro" id="IPR039421">
    <property type="entry name" value="Type_1_exporter"/>
</dbReference>
<dbReference type="SMART" id="SM00382">
    <property type="entry name" value="AAA"/>
    <property type="match status" value="1"/>
</dbReference>
<dbReference type="Gene3D" id="3.40.50.300">
    <property type="entry name" value="P-loop containing nucleotide triphosphate hydrolases"/>
    <property type="match status" value="1"/>
</dbReference>
<keyword evidence="11" id="KW-1185">Reference proteome</keyword>
<keyword evidence="2 7" id="KW-0812">Transmembrane</keyword>
<dbReference type="Proteomes" id="UP001224418">
    <property type="component" value="Unassembled WGS sequence"/>
</dbReference>
<protein>
    <submittedName>
        <fullName evidence="10">ATP-binding cassette subfamily B protein</fullName>
    </submittedName>
</protein>
<evidence type="ECO:0000256" key="6">
    <source>
        <dbReference type="ARBA" id="ARBA00023136"/>
    </source>
</evidence>
<dbReference type="PROSITE" id="PS50929">
    <property type="entry name" value="ABC_TM1F"/>
    <property type="match status" value="1"/>
</dbReference>
<dbReference type="GO" id="GO:0005524">
    <property type="term" value="F:ATP binding"/>
    <property type="evidence" value="ECO:0007669"/>
    <property type="project" value="UniProtKB-KW"/>
</dbReference>
<dbReference type="InterPro" id="IPR011527">
    <property type="entry name" value="ABC1_TM_dom"/>
</dbReference>
<evidence type="ECO:0000259" key="8">
    <source>
        <dbReference type="PROSITE" id="PS50893"/>
    </source>
</evidence>
<feature type="domain" description="ABC transporter" evidence="8">
    <location>
        <begin position="351"/>
        <end position="596"/>
    </location>
</feature>
<evidence type="ECO:0000313" key="10">
    <source>
        <dbReference type="EMBL" id="MDQ0480483.1"/>
    </source>
</evidence>
<evidence type="ECO:0000259" key="9">
    <source>
        <dbReference type="PROSITE" id="PS50929"/>
    </source>
</evidence>
<proteinExistence type="predicted"/>
<dbReference type="CDD" id="cd03228">
    <property type="entry name" value="ABCC_MRP_Like"/>
    <property type="match status" value="1"/>
</dbReference>
<evidence type="ECO:0000256" key="3">
    <source>
        <dbReference type="ARBA" id="ARBA00022741"/>
    </source>
</evidence>
<dbReference type="Pfam" id="PF00005">
    <property type="entry name" value="ABC_tran"/>
    <property type="match status" value="1"/>
</dbReference>
<organism evidence="10 11">
    <name type="scientific">Hathewaya limosa</name>
    <name type="common">Clostridium limosum</name>
    <dbReference type="NCBI Taxonomy" id="1536"/>
    <lineage>
        <taxon>Bacteria</taxon>
        <taxon>Bacillati</taxon>
        <taxon>Bacillota</taxon>
        <taxon>Clostridia</taxon>
        <taxon>Eubacteriales</taxon>
        <taxon>Clostridiaceae</taxon>
        <taxon>Hathewaya</taxon>
    </lineage>
</organism>
<dbReference type="InterPro" id="IPR017871">
    <property type="entry name" value="ABC_transporter-like_CS"/>
</dbReference>
<feature type="transmembrane region" description="Helical" evidence="7">
    <location>
        <begin position="174"/>
        <end position="192"/>
    </location>
</feature>
<dbReference type="PROSITE" id="PS00211">
    <property type="entry name" value="ABC_TRANSPORTER_1"/>
    <property type="match status" value="1"/>
</dbReference>
<dbReference type="EMBL" id="JAUSWN010000020">
    <property type="protein sequence ID" value="MDQ0480483.1"/>
    <property type="molecule type" value="Genomic_DNA"/>
</dbReference>
<dbReference type="InterPro" id="IPR036640">
    <property type="entry name" value="ABC1_TM_sf"/>
</dbReference>